<dbReference type="InterPro" id="IPR005122">
    <property type="entry name" value="Uracil-DNA_glycosylase-like"/>
</dbReference>
<dbReference type="SMART" id="SM00986">
    <property type="entry name" value="UDG"/>
    <property type="match status" value="1"/>
</dbReference>
<name>A0ABX0K202_9PROT</name>
<dbReference type="CDD" id="cd10030">
    <property type="entry name" value="UDG-F4_TTUDGA_SPO1dp_like"/>
    <property type="match status" value="1"/>
</dbReference>
<accession>A0ABX0K202</accession>
<sequence>MDAGAVAALLELQMEWGVDVLLDEESHDRFAAFREEQAARGTAVAERAQVPLAEPVSRRLPDITPMPVAVSASEATDKALAGIGTVEALGAAIDGFTACSLRGTATNTVLARGPVGARVMVIGDAPDADEDRSGEVFSGHVGGLLDRMLASIGLHRKDMVLSPAIPWRPPGGRPPSPAEVELCRPFLLRSIVVHRPERLLLCGGLAVRMLLGPDVNPARARGCWRIASLEENGGMDKPVLATRHPSQLRAGASARREIWDDLLLLAVTLDDIAGDADVMME</sequence>
<keyword evidence="5" id="KW-0408">Iron</keyword>
<dbReference type="InterPro" id="IPR036895">
    <property type="entry name" value="Uracil-DNA_glycosylase-like_sf"/>
</dbReference>
<reference evidence="9 10" key="1">
    <citation type="journal article" date="2020" name="Int. J. Syst. Evol. Microbiol.">
        <title>Novel acetic acid bacteria from cider fermentations: Acetobacter conturbans sp. nov. and Acetobacter fallax sp. nov.</title>
        <authorList>
            <person name="Sombolestani A.S."/>
            <person name="Cleenwerck I."/>
            <person name="Cnockaert M."/>
            <person name="Borremans W."/>
            <person name="Wieme A.D."/>
            <person name="De Vuyst L."/>
            <person name="Vandamme P."/>
        </authorList>
    </citation>
    <scope>NUCLEOTIDE SEQUENCE [LARGE SCALE GENOMIC DNA]</scope>
    <source>
        <strain evidence="9 10">LMG 1627</strain>
    </source>
</reference>
<protein>
    <submittedName>
        <fullName evidence="9">Uracil-DNA glycosylase</fullName>
    </submittedName>
</protein>
<organism evidence="9 10">
    <name type="scientific">Acetobacter conturbans</name>
    <dbReference type="NCBI Taxonomy" id="1737472"/>
    <lineage>
        <taxon>Bacteria</taxon>
        <taxon>Pseudomonadati</taxon>
        <taxon>Pseudomonadota</taxon>
        <taxon>Alphaproteobacteria</taxon>
        <taxon>Acetobacterales</taxon>
        <taxon>Acetobacteraceae</taxon>
        <taxon>Acetobacter</taxon>
    </lineage>
</organism>
<dbReference type="EMBL" id="WOSY01000007">
    <property type="protein sequence ID" value="NHN88690.1"/>
    <property type="molecule type" value="Genomic_DNA"/>
</dbReference>
<dbReference type="PANTHER" id="PTHR33693:SF1">
    <property type="entry name" value="TYPE-4 URACIL-DNA GLYCOSYLASE"/>
    <property type="match status" value="1"/>
</dbReference>
<dbReference type="InterPro" id="IPR051536">
    <property type="entry name" value="UDG_Type-4/5"/>
</dbReference>
<dbReference type="Pfam" id="PF03167">
    <property type="entry name" value="UDG"/>
    <property type="match status" value="1"/>
</dbReference>
<gene>
    <name evidence="9" type="ORF">GOB81_08610</name>
</gene>
<keyword evidence="10" id="KW-1185">Reference proteome</keyword>
<evidence type="ECO:0000313" key="9">
    <source>
        <dbReference type="EMBL" id="NHN88690.1"/>
    </source>
</evidence>
<evidence type="ECO:0000256" key="5">
    <source>
        <dbReference type="ARBA" id="ARBA00023004"/>
    </source>
</evidence>
<proteinExistence type="predicted"/>
<evidence type="ECO:0000256" key="1">
    <source>
        <dbReference type="ARBA" id="ARBA00022485"/>
    </source>
</evidence>
<keyword evidence="2" id="KW-0479">Metal-binding</keyword>
<evidence type="ECO:0000256" key="2">
    <source>
        <dbReference type="ARBA" id="ARBA00022723"/>
    </source>
</evidence>
<evidence type="ECO:0000256" key="7">
    <source>
        <dbReference type="ARBA" id="ARBA00023204"/>
    </source>
</evidence>
<evidence type="ECO:0000256" key="3">
    <source>
        <dbReference type="ARBA" id="ARBA00022763"/>
    </source>
</evidence>
<keyword evidence="4" id="KW-0378">Hydrolase</keyword>
<keyword evidence="3" id="KW-0227">DNA damage</keyword>
<evidence type="ECO:0000259" key="8">
    <source>
        <dbReference type="SMART" id="SM00986"/>
    </source>
</evidence>
<evidence type="ECO:0000256" key="6">
    <source>
        <dbReference type="ARBA" id="ARBA00023014"/>
    </source>
</evidence>
<evidence type="ECO:0000313" key="10">
    <source>
        <dbReference type="Proteomes" id="UP000631653"/>
    </source>
</evidence>
<dbReference type="Gene3D" id="3.40.470.10">
    <property type="entry name" value="Uracil-DNA glycosylase-like domain"/>
    <property type="match status" value="1"/>
</dbReference>
<keyword evidence="1" id="KW-0004">4Fe-4S</keyword>
<dbReference type="SMART" id="SM00987">
    <property type="entry name" value="UreE_C"/>
    <property type="match status" value="1"/>
</dbReference>
<evidence type="ECO:0000256" key="4">
    <source>
        <dbReference type="ARBA" id="ARBA00022801"/>
    </source>
</evidence>
<feature type="domain" description="Uracil-DNA glycosylase-like" evidence="8">
    <location>
        <begin position="110"/>
        <end position="263"/>
    </location>
</feature>
<dbReference type="Proteomes" id="UP000631653">
    <property type="component" value="Unassembled WGS sequence"/>
</dbReference>
<keyword evidence="6" id="KW-0411">Iron-sulfur</keyword>
<dbReference type="SUPFAM" id="SSF52141">
    <property type="entry name" value="Uracil-DNA glycosylase-like"/>
    <property type="match status" value="1"/>
</dbReference>
<dbReference type="RefSeq" id="WP_173570016.1">
    <property type="nucleotide sequence ID" value="NZ_WOSY01000007.1"/>
</dbReference>
<comment type="caution">
    <text evidence="9">The sequence shown here is derived from an EMBL/GenBank/DDBJ whole genome shotgun (WGS) entry which is preliminary data.</text>
</comment>
<dbReference type="PANTHER" id="PTHR33693">
    <property type="entry name" value="TYPE-5 URACIL-DNA GLYCOSYLASE"/>
    <property type="match status" value="1"/>
</dbReference>
<keyword evidence="7" id="KW-0234">DNA repair</keyword>